<keyword evidence="3" id="KW-1185">Reference proteome</keyword>
<feature type="domain" description="DUF7441" evidence="1">
    <location>
        <begin position="5"/>
        <end position="45"/>
    </location>
</feature>
<reference evidence="2 3" key="1">
    <citation type="submission" date="2020-03" db="EMBL/GenBank/DDBJ databases">
        <title>The Isolation and Genome Sequence of a Novel Cyanophage S-N03 from the Huanghai Sea, China.</title>
        <authorList>
            <person name="Jiang T."/>
        </authorList>
    </citation>
    <scope>NUCLEOTIDE SEQUENCE [LARGE SCALE GENOMIC DNA]</scope>
</reference>
<organism evidence="2 3">
    <name type="scientific">Synechococcus phage S-N03</name>
    <dbReference type="NCBI Taxonomy" id="2718943"/>
    <lineage>
        <taxon>Viruses</taxon>
        <taxon>Duplodnaviria</taxon>
        <taxon>Heunggongvirae</taxon>
        <taxon>Uroviricota</taxon>
        <taxon>Caudoviricetes</taxon>
        <taxon>Pantevenvirales</taxon>
        <taxon>Kyanoviridae</taxon>
        <taxon>Huanghaivirus</taxon>
        <taxon>Huanghaivirus snothree</taxon>
    </lineage>
</organism>
<name>A0A6G8R6R6_9CAUD</name>
<evidence type="ECO:0000313" key="2">
    <source>
        <dbReference type="EMBL" id="QIN96848.1"/>
    </source>
</evidence>
<protein>
    <recommendedName>
        <fullName evidence="1">DUF7441 domain-containing protein</fullName>
    </recommendedName>
</protein>
<dbReference type="KEGG" id="vg:77945382"/>
<dbReference type="Proteomes" id="UP000502617">
    <property type="component" value="Segment"/>
</dbReference>
<proteinExistence type="predicted"/>
<evidence type="ECO:0000313" key="3">
    <source>
        <dbReference type="Proteomes" id="UP000502617"/>
    </source>
</evidence>
<dbReference type="RefSeq" id="YP_010669228.1">
    <property type="nucleotide sequence ID" value="NC_070959.1"/>
</dbReference>
<dbReference type="Pfam" id="PF24225">
    <property type="entry name" value="DUF7441"/>
    <property type="match status" value="1"/>
</dbReference>
<dbReference type="InterPro" id="IPR055864">
    <property type="entry name" value="DUF7441"/>
</dbReference>
<dbReference type="GeneID" id="77945382"/>
<evidence type="ECO:0000259" key="1">
    <source>
        <dbReference type="Pfam" id="PF24225"/>
    </source>
</evidence>
<accession>A0A6G8R6R6</accession>
<sequence>MKPVYYRLHLKDGRTFDFLDYQYLKAWWMTHAKQGLLHVVEVLDVPDPD</sequence>
<dbReference type="EMBL" id="MT162466">
    <property type="protein sequence ID" value="QIN96848.1"/>
    <property type="molecule type" value="Genomic_DNA"/>
</dbReference>